<dbReference type="InterPro" id="IPR011047">
    <property type="entry name" value="Quinoprotein_ADH-like_sf"/>
</dbReference>
<name>A0A517SB99_9PLAN</name>
<evidence type="ECO:0000256" key="2">
    <source>
        <dbReference type="SAM" id="SignalP"/>
    </source>
</evidence>
<dbReference type="InterPro" id="IPR015943">
    <property type="entry name" value="WD40/YVTN_repeat-like_dom_sf"/>
</dbReference>
<feature type="compositionally biased region" description="Basic and acidic residues" evidence="1">
    <location>
        <begin position="1175"/>
        <end position="1187"/>
    </location>
</feature>
<dbReference type="InParanoid" id="A0A517SB99"/>
<dbReference type="Gene3D" id="2.130.10.10">
    <property type="entry name" value="YVTN repeat-like/Quinoprotein amine dehydrogenase"/>
    <property type="match status" value="2"/>
</dbReference>
<gene>
    <name evidence="4" type="primary">adhA</name>
    <name evidence="4" type="ORF">Pan44_13730</name>
</gene>
<dbReference type="InterPro" id="IPR018391">
    <property type="entry name" value="PQQ_b-propeller_rpt"/>
</dbReference>
<protein>
    <submittedName>
        <fullName evidence="4">Alcohol dehydrogenase [cytochrome c]</fullName>
        <ecNumber evidence="4">1.1.2.8</ecNumber>
    </submittedName>
</protein>
<dbReference type="RefSeq" id="WP_145028511.1">
    <property type="nucleotide sequence ID" value="NZ_CP036271.1"/>
</dbReference>
<dbReference type="PANTHER" id="PTHR34512">
    <property type="entry name" value="CELL SURFACE PROTEIN"/>
    <property type="match status" value="1"/>
</dbReference>
<feature type="domain" description="Pyrrolo-quinoline quinone repeat" evidence="3">
    <location>
        <begin position="812"/>
        <end position="941"/>
    </location>
</feature>
<dbReference type="EC" id="1.1.2.8" evidence="4"/>
<dbReference type="EMBL" id="CP036271">
    <property type="protein sequence ID" value="QDT53356.1"/>
    <property type="molecule type" value="Genomic_DNA"/>
</dbReference>
<dbReference type="Proteomes" id="UP000315700">
    <property type="component" value="Chromosome"/>
</dbReference>
<reference evidence="4 5" key="1">
    <citation type="submission" date="2019-02" db="EMBL/GenBank/DDBJ databases">
        <title>Deep-cultivation of Planctomycetes and their phenomic and genomic characterization uncovers novel biology.</title>
        <authorList>
            <person name="Wiegand S."/>
            <person name="Jogler M."/>
            <person name="Boedeker C."/>
            <person name="Pinto D."/>
            <person name="Vollmers J."/>
            <person name="Rivas-Marin E."/>
            <person name="Kohn T."/>
            <person name="Peeters S.H."/>
            <person name="Heuer A."/>
            <person name="Rast P."/>
            <person name="Oberbeckmann S."/>
            <person name="Bunk B."/>
            <person name="Jeske O."/>
            <person name="Meyerdierks A."/>
            <person name="Storesund J.E."/>
            <person name="Kallscheuer N."/>
            <person name="Luecker S."/>
            <person name="Lage O.M."/>
            <person name="Pohl T."/>
            <person name="Merkel B.J."/>
            <person name="Hornburger P."/>
            <person name="Mueller R.-W."/>
            <person name="Bruemmer F."/>
            <person name="Labrenz M."/>
            <person name="Spormann A.M."/>
            <person name="Op den Camp H."/>
            <person name="Overmann J."/>
            <person name="Amann R."/>
            <person name="Jetten M.S.M."/>
            <person name="Mascher T."/>
            <person name="Medema M.H."/>
            <person name="Devos D.P."/>
            <person name="Kaster A.-K."/>
            <person name="Ovreas L."/>
            <person name="Rohde M."/>
            <person name="Galperin M.Y."/>
            <person name="Jogler C."/>
        </authorList>
    </citation>
    <scope>NUCLEOTIDE SEQUENCE [LARGE SCALE GENOMIC DNA]</scope>
    <source>
        <strain evidence="4 5">Pan44</strain>
    </source>
</reference>
<organism evidence="4 5">
    <name type="scientific">Caulifigura coniformis</name>
    <dbReference type="NCBI Taxonomy" id="2527983"/>
    <lineage>
        <taxon>Bacteria</taxon>
        <taxon>Pseudomonadati</taxon>
        <taxon>Planctomycetota</taxon>
        <taxon>Planctomycetia</taxon>
        <taxon>Planctomycetales</taxon>
        <taxon>Planctomycetaceae</taxon>
        <taxon>Caulifigura</taxon>
    </lineage>
</organism>
<feature type="region of interest" description="Disordered" evidence="1">
    <location>
        <begin position="1175"/>
        <end position="1203"/>
    </location>
</feature>
<dbReference type="Pfam" id="PF13360">
    <property type="entry name" value="PQQ_2"/>
    <property type="match status" value="2"/>
</dbReference>
<sequence precursor="true">MLTSLTRAALALAAVLLTASAGSAEDWPQWRNDALRSAASSEKLAADLRLEWTREFRPRKQAWDDPLNLDLMTYDKLLEPVIAGGRMFLGFNDRDKVVAYDVKTGRELWTFFTEGPVRLPPACWNDRVFAASDDGYLYCLDAADGSLVWKFRGGPNGRQILGNQRMISAWPMRGGPVVRDGKVYCAASIWPFMGTFIYSLDAATGDIVWVNDETGAQYIKQPHSAPSFAGVGPQGALVATENTLLVPGGRSVPAAFDRHTGKFQYFELNAGGKGTGGSFLAANEQSWFVHTRLRGTREFSLDKGVKTAFQPNEPVLAGDTIYSAEFEMDAATIRAYAAGDKKVIWELAADGRGELILAGDHLYAAGIPSSAGESALVAIRLPSGTEGAVIDWTTSVKGLVERLIAGNGKLMAVTLEGRIFAFGEGPASDAVTPDSATKLASEAGAAERIRKLLAAGSSEGFAVWLGDSTSPDAAALAAASPFVELTILDEDQARAEASRKTFDVAGVYGHVTVHHSSLEEYLPPPYVAHMVVVDASLASRVAASETAIPRLYETVRPYGGTMLLLAPEGDLPALRDRLTSFDLPKASIELAEFGLVVRRVGSLPGSGTWTHQHGNVANTIKSNDERVKLPLGVLWFGGVTHNDVLPRHGHGPPEQVIGGRLIIQGTNSLTARDVYTGRVLWRREFTDLGNYGVYFDDTYKETPLDPAYNQIHIPGANARGTNYVATEDAVYIVEGAVCHILDPATGKTVRDVAMPQDDPSQPTEWGFIGVYENILIGGSGFAKYRARLGLPDDPALSAKKAVFGPKGLDKAASLGLVAFDRHTGQQLWRAEAEHSFWHNGIVAGNGLIYTIDRDPKPVEEFLKRRGRSVAEDYRLVAFNALTGARAWELRGQVFGTWLGYSEKHDLLLQAGAAASDRLASEVGQGMAVYHARTGKVAWEKPDLKYAGPCVLHNDMIITNTNSYSVSAGAFHLVDGTQKMVEHPLTGELQPWKITRAYGCNSIIASENLLTFRSGAAGFYDLLTEGGTGNFGGFKSGCTSNLVVADGVLNAPDYTRTCSCAYQNQTSLALVHMPEMDAWTISNTAQFPTHQRAKHLGLNFGAPGDRRDQHGLMWLAFPHVVEEAADFGIAFEGDVQFFQDHATTKRDAILPWVAASGVEGVTKVSFHLTPIPKFGKEEEKDKKAKDDCGGDADGEPEPKTEGAALEPYRVRLHLGLPRLSFAQERVFAVRINGNPVAESISLGGSSPSSTTFTVDRVLLGDTVEIEFEAKQGQPVLSGIELHRLEN</sequence>
<feature type="chain" id="PRO_5021827390" evidence="2">
    <location>
        <begin position="25"/>
        <end position="1285"/>
    </location>
</feature>
<dbReference type="KEGG" id="ccos:Pan44_13730"/>
<dbReference type="InterPro" id="IPR002372">
    <property type="entry name" value="PQQ_rpt_dom"/>
</dbReference>
<proteinExistence type="predicted"/>
<keyword evidence="2" id="KW-0732">Signal</keyword>
<evidence type="ECO:0000313" key="4">
    <source>
        <dbReference type="EMBL" id="QDT53356.1"/>
    </source>
</evidence>
<dbReference type="SUPFAM" id="SSF53335">
    <property type="entry name" value="S-adenosyl-L-methionine-dependent methyltransferases"/>
    <property type="match status" value="1"/>
</dbReference>
<dbReference type="PANTHER" id="PTHR34512:SF30">
    <property type="entry name" value="OUTER MEMBRANE PROTEIN ASSEMBLY FACTOR BAMB"/>
    <property type="match status" value="1"/>
</dbReference>
<dbReference type="SUPFAM" id="SSF50998">
    <property type="entry name" value="Quinoprotein alcohol dehydrogenase-like"/>
    <property type="match status" value="2"/>
</dbReference>
<dbReference type="OrthoDB" id="218952at2"/>
<dbReference type="InterPro" id="IPR029063">
    <property type="entry name" value="SAM-dependent_MTases_sf"/>
</dbReference>
<evidence type="ECO:0000313" key="5">
    <source>
        <dbReference type="Proteomes" id="UP000315700"/>
    </source>
</evidence>
<keyword evidence="4" id="KW-0560">Oxidoreductase</keyword>
<keyword evidence="5" id="KW-1185">Reference proteome</keyword>
<dbReference type="SMART" id="SM00564">
    <property type="entry name" value="PQQ"/>
    <property type="match status" value="7"/>
</dbReference>
<feature type="domain" description="Pyrrolo-quinoline quinone repeat" evidence="3">
    <location>
        <begin position="95"/>
        <end position="263"/>
    </location>
</feature>
<dbReference type="GO" id="GO:0052934">
    <property type="term" value="F:alcohol dehydrogenase (cytochrome c) activity"/>
    <property type="evidence" value="ECO:0007669"/>
    <property type="project" value="UniProtKB-EC"/>
</dbReference>
<evidence type="ECO:0000259" key="3">
    <source>
        <dbReference type="Pfam" id="PF13360"/>
    </source>
</evidence>
<accession>A0A517SB99</accession>
<feature type="signal peptide" evidence="2">
    <location>
        <begin position="1"/>
        <end position="24"/>
    </location>
</feature>
<evidence type="ECO:0000256" key="1">
    <source>
        <dbReference type="SAM" id="MobiDB-lite"/>
    </source>
</evidence>